<keyword evidence="8 12" id="KW-0464">Manganese</keyword>
<dbReference type="EC" id="5.4.2.12" evidence="10"/>
<evidence type="ECO:0000256" key="8">
    <source>
        <dbReference type="ARBA" id="ARBA00023211"/>
    </source>
</evidence>
<proteinExistence type="inferred from homology"/>
<dbReference type="GO" id="GO:0006007">
    <property type="term" value="P:glucose catabolic process"/>
    <property type="evidence" value="ECO:0007669"/>
    <property type="project" value="InterPro"/>
</dbReference>
<evidence type="ECO:0000256" key="10">
    <source>
        <dbReference type="HAMAP-Rule" id="MF_01038"/>
    </source>
</evidence>
<dbReference type="PANTHER" id="PTHR31637:SF0">
    <property type="entry name" value="2,3-BISPHOSPHOGLYCERATE-INDEPENDENT PHOSPHOGLYCERATE MUTASE"/>
    <property type="match status" value="1"/>
</dbReference>
<feature type="binding site" evidence="10 11">
    <location>
        <position position="121"/>
    </location>
    <ligand>
        <name>substrate</name>
    </ligand>
</feature>
<dbReference type="GO" id="GO:0005829">
    <property type="term" value="C:cytosol"/>
    <property type="evidence" value="ECO:0007669"/>
    <property type="project" value="TreeGrafter"/>
</dbReference>
<accession>A0A1F7G817</accession>
<feature type="binding site" evidence="12">
    <location>
        <position position="10"/>
    </location>
    <ligand>
        <name>Mn(2+)</name>
        <dbReference type="ChEBI" id="CHEBI:29035"/>
        <label>2</label>
    </ligand>
</feature>
<comment type="catalytic activity">
    <reaction evidence="1 10">
        <text>(2R)-2-phosphoglycerate = (2R)-3-phosphoglycerate</text>
        <dbReference type="Rhea" id="RHEA:15901"/>
        <dbReference type="ChEBI" id="CHEBI:58272"/>
        <dbReference type="ChEBI" id="CHEBI:58289"/>
        <dbReference type="EC" id="5.4.2.12"/>
    </reaction>
</comment>
<evidence type="ECO:0000256" key="5">
    <source>
        <dbReference type="ARBA" id="ARBA00008819"/>
    </source>
</evidence>
<comment type="caution">
    <text evidence="10">Lacks conserved residue(s) required for the propagation of feature annotation.</text>
</comment>
<feature type="binding site" evidence="12">
    <location>
        <position position="488"/>
    </location>
    <ligand>
        <name>Mn(2+)</name>
        <dbReference type="ChEBI" id="CHEBI:29035"/>
        <label>1</label>
    </ligand>
</feature>
<dbReference type="Pfam" id="PF06415">
    <property type="entry name" value="iPGM_N"/>
    <property type="match status" value="1"/>
</dbReference>
<dbReference type="CDD" id="cd16010">
    <property type="entry name" value="iPGM"/>
    <property type="match status" value="1"/>
</dbReference>
<dbReference type="AlphaFoldDB" id="A0A1F7G817"/>
<evidence type="ECO:0000313" key="16">
    <source>
        <dbReference type="Proteomes" id="UP000177208"/>
    </source>
</evidence>
<evidence type="ECO:0000256" key="7">
    <source>
        <dbReference type="ARBA" id="ARBA00023152"/>
    </source>
</evidence>
<dbReference type="InterPro" id="IPR006124">
    <property type="entry name" value="Metalloenzyme"/>
</dbReference>
<evidence type="ECO:0000259" key="13">
    <source>
        <dbReference type="Pfam" id="PF01676"/>
    </source>
</evidence>
<feature type="binding site" evidence="10 11">
    <location>
        <begin position="151"/>
        <end position="152"/>
    </location>
    <ligand>
        <name>substrate</name>
    </ligand>
</feature>
<feature type="binding site" evidence="10 11">
    <location>
        <begin position="258"/>
        <end position="261"/>
    </location>
    <ligand>
        <name>substrate</name>
    </ligand>
</feature>
<protein>
    <recommendedName>
        <fullName evidence="10">2,3-bisphosphoglycerate-independent phosphoglycerate mutase</fullName>
        <shortName evidence="10">BPG-independent PGAM</shortName>
        <shortName evidence="10">Phosphoglyceromutase</shortName>
        <shortName evidence="10">iPGM</shortName>
        <ecNumber evidence="10">5.4.2.12</ecNumber>
    </recommendedName>
</protein>
<comment type="cofactor">
    <cofactor evidence="2">
        <name>Mn(2+)</name>
        <dbReference type="ChEBI" id="CHEBI:29035"/>
    </cofactor>
</comment>
<comment type="function">
    <text evidence="3 10">Catalyzes the interconversion of 2-phosphoglycerate and 3-phosphoglycerate.</text>
</comment>
<feature type="binding site" evidence="12">
    <location>
        <position position="432"/>
    </location>
    <ligand>
        <name>Mn(2+)</name>
        <dbReference type="ChEBI" id="CHEBI:29035"/>
        <label>1</label>
    </ligand>
</feature>
<evidence type="ECO:0000256" key="9">
    <source>
        <dbReference type="ARBA" id="ARBA00023235"/>
    </source>
</evidence>
<comment type="caution">
    <text evidence="15">The sequence shown here is derived from an EMBL/GenBank/DDBJ whole genome shotgun (WGS) entry which is preliminary data.</text>
</comment>
<dbReference type="SUPFAM" id="SSF53649">
    <property type="entry name" value="Alkaline phosphatase-like"/>
    <property type="match status" value="1"/>
</dbReference>
<name>A0A1F7G817_9BACT</name>
<dbReference type="PANTHER" id="PTHR31637">
    <property type="entry name" value="2,3-BISPHOSPHOGLYCERATE-INDEPENDENT PHOSPHOGLYCERATE MUTASE"/>
    <property type="match status" value="1"/>
</dbReference>
<feature type="domain" description="Metalloenzyme" evidence="13">
    <location>
        <begin position="3"/>
        <end position="528"/>
    </location>
</feature>
<gene>
    <name evidence="10" type="primary">gpmI</name>
    <name evidence="15" type="ORF">A2774_00750</name>
</gene>
<dbReference type="FunFam" id="3.40.1450.10:FF:000002">
    <property type="entry name" value="2,3-bisphosphoglycerate-independent phosphoglycerate mutase"/>
    <property type="match status" value="1"/>
</dbReference>
<feature type="binding site" evidence="10 11">
    <location>
        <position position="189"/>
    </location>
    <ligand>
        <name>substrate</name>
    </ligand>
</feature>
<dbReference type="GO" id="GO:0004619">
    <property type="term" value="F:phosphoglycerate mutase activity"/>
    <property type="evidence" value="ECO:0007669"/>
    <property type="project" value="UniProtKB-UniRule"/>
</dbReference>
<evidence type="ECO:0000256" key="2">
    <source>
        <dbReference type="ARBA" id="ARBA00001936"/>
    </source>
</evidence>
<organism evidence="15 16">
    <name type="scientific">Candidatus Roizmanbacteria bacterium RIFCSPHIGHO2_01_FULL_39_12c</name>
    <dbReference type="NCBI Taxonomy" id="1802031"/>
    <lineage>
        <taxon>Bacteria</taxon>
        <taxon>Candidatus Roizmaniibacteriota</taxon>
    </lineage>
</organism>
<evidence type="ECO:0000256" key="12">
    <source>
        <dbReference type="PIRSR" id="PIRSR001492-3"/>
    </source>
</evidence>
<evidence type="ECO:0000256" key="4">
    <source>
        <dbReference type="ARBA" id="ARBA00004798"/>
    </source>
</evidence>
<dbReference type="UniPathway" id="UPA00109">
    <property type="reaction ID" value="UER00186"/>
</dbReference>
<evidence type="ECO:0000313" key="15">
    <source>
        <dbReference type="EMBL" id="OGK15059.1"/>
    </source>
</evidence>
<feature type="binding site" evidence="10 11">
    <location>
        <position position="361"/>
    </location>
    <ligand>
        <name>substrate</name>
    </ligand>
</feature>
<comment type="similarity">
    <text evidence="5 10">Belongs to the BPG-independent phosphoglycerate mutase family.</text>
</comment>
<reference evidence="15 16" key="1">
    <citation type="journal article" date="2016" name="Nat. Commun.">
        <title>Thousands of microbial genomes shed light on interconnected biogeochemical processes in an aquifer system.</title>
        <authorList>
            <person name="Anantharaman K."/>
            <person name="Brown C.T."/>
            <person name="Hug L.A."/>
            <person name="Sharon I."/>
            <person name="Castelle C.J."/>
            <person name="Probst A.J."/>
            <person name="Thomas B.C."/>
            <person name="Singh A."/>
            <person name="Wilkins M.J."/>
            <person name="Karaoz U."/>
            <person name="Brodie E.L."/>
            <person name="Williams K.H."/>
            <person name="Hubbard S.S."/>
            <person name="Banfield J.F."/>
        </authorList>
    </citation>
    <scope>NUCLEOTIDE SEQUENCE [LARGE SCALE GENOMIC DNA]</scope>
</reference>
<keyword evidence="9 10" id="KW-0413">Isomerase</keyword>
<dbReference type="InterPro" id="IPR005995">
    <property type="entry name" value="Pgm_bpd_ind"/>
</dbReference>
<dbReference type="GO" id="GO:0030145">
    <property type="term" value="F:manganese ion binding"/>
    <property type="evidence" value="ECO:0007669"/>
    <property type="project" value="InterPro"/>
</dbReference>
<dbReference type="GO" id="GO:0006096">
    <property type="term" value="P:glycolytic process"/>
    <property type="evidence" value="ECO:0007669"/>
    <property type="project" value="UniProtKB-UniRule"/>
</dbReference>
<dbReference type="InterPro" id="IPR017850">
    <property type="entry name" value="Alkaline_phosphatase_core_sf"/>
</dbReference>
<dbReference type="EMBL" id="MFZG01000042">
    <property type="protein sequence ID" value="OGK15059.1"/>
    <property type="molecule type" value="Genomic_DNA"/>
</dbReference>
<dbReference type="PIRSF" id="PIRSF001492">
    <property type="entry name" value="IPGAM"/>
    <property type="match status" value="1"/>
</dbReference>
<feature type="domain" description="BPG-independent PGAM N-terminal" evidence="14">
    <location>
        <begin position="80"/>
        <end position="324"/>
    </location>
</feature>
<sequence>MTPVILIVVDGFGIASHGPGNAIYLANPTNINSFLYSYPNTTLKASGSAVGLPADEVGNTEVGHLNLGAGKIVYQDLPRINMAIADGNFYKNNIFLQAANHTKKNSSKMHLLGLIGEGSVHSHIEHLYALLYFLKEQACEKIYLHLITDGRDSPPKSALNAVKNIQEKLEAFKIGKIASIMGRYYAMDRDRRWERTEKAYLCLIRGGEIQAKDVNTAIESSYNQGKTDEFIDPTNITDGGKPIALIEENDAIIFFNYRIDRPRQLTKAFVLDNFEQEANKSMSFDPYAIKYYKTHLPKEKIVNPPFSRGKKINNLFFVSMTEYEKNLSTYVAFSPIRVNNPLGKIISEAGFLQLRMSESEKERFVTFYFNGQIESSFPGEDRLIIPSPKVPTYDMKPEMSAYELTNMLIEKMQQKKYRFILVNFANPDMVGHTGNIEATIKSIKTIDLCLAKLAEHAKLLNYALLITADHGNAEEKINPQTGEISTEHTDNPVPFIAISNKYQGRFIKLQSGILADVAPTVLTLLELPKPQDMTGRDLLEEIRLG</sequence>
<dbReference type="Gene3D" id="3.40.1450.10">
    <property type="entry name" value="BPG-independent phosphoglycerate mutase, domain B"/>
    <property type="match status" value="1"/>
</dbReference>
<dbReference type="HAMAP" id="MF_01038">
    <property type="entry name" value="GpmI"/>
    <property type="match status" value="1"/>
</dbReference>
<comment type="subunit">
    <text evidence="10">Monomer.</text>
</comment>
<evidence type="ECO:0000256" key="11">
    <source>
        <dbReference type="PIRSR" id="PIRSR001492-2"/>
    </source>
</evidence>
<dbReference type="SUPFAM" id="SSF64158">
    <property type="entry name" value="2,3-Bisphosphoglycerate-independent phosphoglycerate mutase, substrate-binding domain"/>
    <property type="match status" value="1"/>
</dbReference>
<keyword evidence="6 12" id="KW-0479">Metal-binding</keyword>
<feature type="binding site" evidence="12">
    <location>
        <position position="469"/>
    </location>
    <ligand>
        <name>Mn(2+)</name>
        <dbReference type="ChEBI" id="CHEBI:29035"/>
        <label>2</label>
    </ligand>
</feature>
<feature type="binding site" evidence="12">
    <location>
        <position position="470"/>
    </location>
    <ligand>
        <name>Mn(2+)</name>
        <dbReference type="ChEBI" id="CHEBI:29035"/>
        <label>2</label>
    </ligand>
</feature>
<evidence type="ECO:0000256" key="3">
    <source>
        <dbReference type="ARBA" id="ARBA00002315"/>
    </source>
</evidence>
<dbReference type="Proteomes" id="UP000177208">
    <property type="component" value="Unassembled WGS sequence"/>
</dbReference>
<feature type="binding site" evidence="12">
    <location>
        <position position="428"/>
    </location>
    <ligand>
        <name>Mn(2+)</name>
        <dbReference type="ChEBI" id="CHEBI:29035"/>
        <label>1</label>
    </ligand>
</feature>
<dbReference type="InterPro" id="IPR011258">
    <property type="entry name" value="BPG-indep_PGM_N"/>
</dbReference>
<dbReference type="InterPro" id="IPR036646">
    <property type="entry name" value="PGAM_B_sf"/>
</dbReference>
<dbReference type="Gene3D" id="3.40.720.10">
    <property type="entry name" value="Alkaline Phosphatase, subunit A"/>
    <property type="match status" value="1"/>
</dbReference>
<dbReference type="Pfam" id="PF01676">
    <property type="entry name" value="Metalloenzyme"/>
    <property type="match status" value="1"/>
</dbReference>
<comment type="pathway">
    <text evidence="4 10">Carbohydrate degradation; glycolysis; pyruvate from D-glyceraldehyde 3-phosphate: step 3/5.</text>
</comment>
<feature type="binding site" evidence="10 11">
    <location>
        <position position="183"/>
    </location>
    <ligand>
        <name>substrate</name>
    </ligand>
</feature>
<evidence type="ECO:0000259" key="14">
    <source>
        <dbReference type="Pfam" id="PF06415"/>
    </source>
</evidence>
<keyword evidence="7 10" id="KW-0324">Glycolysis</keyword>
<evidence type="ECO:0000256" key="1">
    <source>
        <dbReference type="ARBA" id="ARBA00000370"/>
    </source>
</evidence>
<evidence type="ECO:0000256" key="6">
    <source>
        <dbReference type="ARBA" id="ARBA00022723"/>
    </source>
</evidence>